<dbReference type="EMBL" id="AP014862">
    <property type="protein sequence ID" value="BAU74540.1"/>
    <property type="molecule type" value="Genomic_DNA"/>
</dbReference>
<dbReference type="Proteomes" id="UP000218554">
    <property type="component" value="Chromosome"/>
</dbReference>
<keyword evidence="2" id="KW-0067">ATP-binding</keyword>
<dbReference type="InterPro" id="IPR005654">
    <property type="entry name" value="ATPase_AFG1-like"/>
</dbReference>
<name>A0AAD1C0E9_METFU</name>
<evidence type="ECO:0000313" key="4">
    <source>
        <dbReference type="Proteomes" id="UP000218554"/>
    </source>
</evidence>
<dbReference type="RefSeq" id="WP_036993924.1">
    <property type="nucleotide sequence ID" value="NZ_AJMR01000226.1"/>
</dbReference>
<evidence type="ECO:0000313" key="3">
    <source>
        <dbReference type="EMBL" id="BAU74540.1"/>
    </source>
</evidence>
<dbReference type="PANTHER" id="PTHR12169:SF6">
    <property type="entry name" value="AFG1-LIKE ATPASE"/>
    <property type="match status" value="1"/>
</dbReference>
<evidence type="ECO:0000256" key="1">
    <source>
        <dbReference type="ARBA" id="ARBA00022741"/>
    </source>
</evidence>
<dbReference type="GO" id="GO:0032153">
    <property type="term" value="C:cell division site"/>
    <property type="evidence" value="ECO:0007669"/>
    <property type="project" value="TreeGrafter"/>
</dbReference>
<keyword evidence="1" id="KW-0547">Nucleotide-binding</keyword>
<dbReference type="KEGG" id="pfuw:KF707C_28520"/>
<dbReference type="NCBIfam" id="NF040713">
    <property type="entry name" value="ZapE"/>
    <property type="match status" value="1"/>
</dbReference>
<accession>A0AAD1C0E9</accession>
<dbReference type="PANTHER" id="PTHR12169">
    <property type="entry name" value="ATPASE N2B"/>
    <property type="match status" value="1"/>
</dbReference>
<protein>
    <submittedName>
        <fullName evidence="3">ATPase</fullName>
    </submittedName>
</protein>
<dbReference type="SUPFAM" id="SSF52540">
    <property type="entry name" value="P-loop containing nucleoside triphosphate hydrolases"/>
    <property type="match status" value="1"/>
</dbReference>
<dbReference type="InterPro" id="IPR027417">
    <property type="entry name" value="P-loop_NTPase"/>
</dbReference>
<organism evidence="3 4">
    <name type="scientific">Metapseudomonas furukawaii</name>
    <name type="common">Pseudomonas furukawaii</name>
    <dbReference type="NCBI Taxonomy" id="1149133"/>
    <lineage>
        <taxon>Bacteria</taxon>
        <taxon>Pseudomonadati</taxon>
        <taxon>Pseudomonadota</taxon>
        <taxon>Gammaproteobacteria</taxon>
        <taxon>Pseudomonadales</taxon>
        <taxon>Pseudomonadaceae</taxon>
        <taxon>Metapseudomonas</taxon>
    </lineage>
</organism>
<reference evidence="3 4" key="2">
    <citation type="journal article" date="2017" name="Int. J. Syst. Evol. Microbiol.">
        <title>Pseudomonas furukawaii sp. nov., a polychlorinated biphenyl-degrading bacterium isolated from biphenyl-contaminated soil in Japan.</title>
        <authorList>
            <person name="Kimura N."/>
            <person name="Watanabe T."/>
            <person name="Suenaga H."/>
            <person name="Fujihara H."/>
            <person name="Futagami T."/>
            <person name="Goto M."/>
            <person name="Hanada S."/>
            <person name="Hirose J."/>
        </authorList>
    </citation>
    <scope>NUCLEOTIDE SEQUENCE [LARGE SCALE GENOMIC DNA]</scope>
    <source>
        <strain evidence="4">DSM 10086 / NBRC 110670 / KF707</strain>
    </source>
</reference>
<dbReference type="Gene3D" id="3.40.50.300">
    <property type="entry name" value="P-loop containing nucleotide triphosphate hydrolases"/>
    <property type="match status" value="1"/>
</dbReference>
<gene>
    <name evidence="3" type="ORF">KF707C_28520</name>
</gene>
<keyword evidence="4" id="KW-1185">Reference proteome</keyword>
<evidence type="ECO:0000256" key="2">
    <source>
        <dbReference type="ARBA" id="ARBA00022840"/>
    </source>
</evidence>
<sequence length="365" mass="40982">MTSREPAPAVDGLAEAVGPRIERHFEALLEARGYRADAAQRTAIARLGQWLEAFLAGRKGWLRRPPAGLYLWGGVGRGKSFVMDAFFAAAPLAAKRRVHFHAFLQELQGRMAAFAGQPDPLALAARALAEETRLLCFDEFHVHDIGDAILLGRLLKVLVEEGVGLACTSNYHPDGLCPNPLYRERFKPAIGLIEKRFEVFNLDAGEDYRQRQGELEAWGSYCWPQSGFPEGWVEARLGVGDTAQRDLELAVNQHPLRVRVAGDDSAWLEFDELCRRPHSSADFLWLCRRFQRLAITGVPCLGEEAIDVQQRFVNLVDIAYDAGNRLLLASEASPDELCRGKPHMDFSRTRSRLQQLRPLQPDQWN</sequence>
<reference evidence="4" key="1">
    <citation type="submission" date="2015-05" db="EMBL/GenBank/DDBJ databases">
        <title>Draft genome sequencing of a biphenyl-degrading bacterium, Pseudomonas balearica KF707 (=NBRC110670).</title>
        <authorList>
            <person name="Kimura N."/>
            <person name="Hirose J."/>
            <person name="Watanabe T."/>
            <person name="Suenaga H."/>
            <person name="Fujihara H."/>
            <person name="Noguchi M."/>
            <person name="Hashimoto M."/>
            <person name="Shimodaira J."/>
            <person name="Tsuchikane K."/>
            <person name="Hosoyama A."/>
            <person name="Yamazoe A."/>
            <person name="Fujita N."/>
            <person name="Furukawa K."/>
        </authorList>
    </citation>
    <scope>NUCLEOTIDE SEQUENCE [LARGE SCALE GENOMIC DNA]</scope>
    <source>
        <strain evidence="4">DSM 10086 / NBRC 110670 / KF707</strain>
    </source>
</reference>
<dbReference type="GO" id="GO:0005524">
    <property type="term" value="F:ATP binding"/>
    <property type="evidence" value="ECO:0007669"/>
    <property type="project" value="UniProtKB-KW"/>
</dbReference>
<dbReference type="GO" id="GO:0005737">
    <property type="term" value="C:cytoplasm"/>
    <property type="evidence" value="ECO:0007669"/>
    <property type="project" value="TreeGrafter"/>
</dbReference>
<dbReference type="GO" id="GO:0051301">
    <property type="term" value="P:cell division"/>
    <property type="evidence" value="ECO:0007669"/>
    <property type="project" value="TreeGrafter"/>
</dbReference>
<proteinExistence type="predicted"/>
<dbReference type="Pfam" id="PF03969">
    <property type="entry name" value="AFG1_ATPase"/>
    <property type="match status" value="1"/>
</dbReference>
<dbReference type="AlphaFoldDB" id="A0AAD1C0E9"/>
<dbReference type="GO" id="GO:0016887">
    <property type="term" value="F:ATP hydrolysis activity"/>
    <property type="evidence" value="ECO:0007669"/>
    <property type="project" value="InterPro"/>
</dbReference>